<sequence>MSRVAALLASRQSAMLVVAVALFALFATNAPHFLDGQTQFEILRITAFTLIIGLPLTYLVIAGEVDLSIGSNYGLCSVVTALAIVDWGWNPWAAAALGVMLGTAIGLFNGVATVRLRIPSFILTIGMLSLLRGLALVLTMGLSIDIPATIESSFFAVSGGMIGPVPVQVLWALAAFLVSGFVLRHTLFGARLYATGGNAKAALQMGVNPGRVKIWTFTVLGFACGLTGALTAGWLRIGAPTTGAGTELAIIAAIIIGGAALSGGIGTATGTLLGALIVSMMQTGLILLGVQGNWVQVYVGLLIVLAAGIEPYLRPDGALSEWLRDLGRRRPAG</sequence>
<evidence type="ECO:0000313" key="8">
    <source>
        <dbReference type="Proteomes" id="UP000018851"/>
    </source>
</evidence>
<dbReference type="PANTHER" id="PTHR32196">
    <property type="entry name" value="ABC TRANSPORTER PERMEASE PROTEIN YPHD-RELATED-RELATED"/>
    <property type="match status" value="1"/>
</dbReference>
<dbReference type="RefSeq" id="WP_025293093.1">
    <property type="nucleotide sequence ID" value="NZ_CP006644.1"/>
</dbReference>
<feature type="transmembrane region" description="Helical" evidence="6">
    <location>
        <begin position="95"/>
        <end position="114"/>
    </location>
</feature>
<dbReference type="GO" id="GO:0022857">
    <property type="term" value="F:transmembrane transporter activity"/>
    <property type="evidence" value="ECO:0007669"/>
    <property type="project" value="InterPro"/>
</dbReference>
<evidence type="ECO:0000256" key="4">
    <source>
        <dbReference type="ARBA" id="ARBA00022989"/>
    </source>
</evidence>
<evidence type="ECO:0000256" key="6">
    <source>
        <dbReference type="SAM" id="Phobius"/>
    </source>
</evidence>
<accession>W0AGW2</accession>
<protein>
    <recommendedName>
        <fullName evidence="9">ABC transporter permease</fullName>
    </recommendedName>
</protein>
<feature type="transmembrane region" description="Helical" evidence="6">
    <location>
        <begin position="285"/>
        <end position="309"/>
    </location>
</feature>
<dbReference type="Proteomes" id="UP000018851">
    <property type="component" value="Chromosome"/>
</dbReference>
<organism evidence="7 8">
    <name type="scientific">Sphingomonas sanxanigenens DSM 19645 = NX02</name>
    <dbReference type="NCBI Taxonomy" id="1123269"/>
    <lineage>
        <taxon>Bacteria</taxon>
        <taxon>Pseudomonadati</taxon>
        <taxon>Pseudomonadota</taxon>
        <taxon>Alphaproteobacteria</taxon>
        <taxon>Sphingomonadales</taxon>
        <taxon>Sphingomonadaceae</taxon>
        <taxon>Sphingomonas</taxon>
    </lineage>
</organism>
<feature type="transmembrane region" description="Helical" evidence="6">
    <location>
        <begin position="249"/>
        <end position="278"/>
    </location>
</feature>
<dbReference type="CDD" id="cd06579">
    <property type="entry name" value="TM_PBP1_transp_AraH_like"/>
    <property type="match status" value="1"/>
</dbReference>
<proteinExistence type="predicted"/>
<name>W0AGW2_9SPHN</name>
<dbReference type="OrthoDB" id="5422926at2"/>
<dbReference type="STRING" id="1123269.NX02_16075"/>
<evidence type="ECO:0000256" key="1">
    <source>
        <dbReference type="ARBA" id="ARBA00004651"/>
    </source>
</evidence>
<feature type="transmembrane region" description="Helical" evidence="6">
    <location>
        <begin position="214"/>
        <end position="237"/>
    </location>
</feature>
<reference evidence="7 8" key="1">
    <citation type="submission" date="2013-07" db="EMBL/GenBank/DDBJ databases">
        <title>Completed genome of Sphingomonas sanxanigenens NX02.</title>
        <authorList>
            <person name="Ma T."/>
            <person name="Huang H."/>
            <person name="Wu M."/>
            <person name="Li X."/>
            <person name="Li G."/>
        </authorList>
    </citation>
    <scope>NUCLEOTIDE SEQUENCE [LARGE SCALE GENOMIC DNA]</scope>
    <source>
        <strain evidence="7 8">NX02</strain>
    </source>
</reference>
<dbReference type="EMBL" id="CP006644">
    <property type="protein sequence ID" value="AHE54895.1"/>
    <property type="molecule type" value="Genomic_DNA"/>
</dbReference>
<dbReference type="InterPro" id="IPR001851">
    <property type="entry name" value="ABC_transp_permease"/>
</dbReference>
<dbReference type="AlphaFoldDB" id="W0AGW2"/>
<dbReference type="PANTHER" id="PTHR32196:SF72">
    <property type="entry name" value="RIBOSE IMPORT PERMEASE PROTEIN RBSC"/>
    <property type="match status" value="1"/>
</dbReference>
<feature type="transmembrane region" description="Helical" evidence="6">
    <location>
        <begin position="162"/>
        <end position="183"/>
    </location>
</feature>
<evidence type="ECO:0000313" key="7">
    <source>
        <dbReference type="EMBL" id="AHE54895.1"/>
    </source>
</evidence>
<keyword evidence="8" id="KW-1185">Reference proteome</keyword>
<evidence type="ECO:0000256" key="2">
    <source>
        <dbReference type="ARBA" id="ARBA00022475"/>
    </source>
</evidence>
<dbReference type="GO" id="GO:0005886">
    <property type="term" value="C:plasma membrane"/>
    <property type="evidence" value="ECO:0007669"/>
    <property type="project" value="UniProtKB-SubCell"/>
</dbReference>
<keyword evidence="2" id="KW-1003">Cell membrane</keyword>
<keyword evidence="4 6" id="KW-1133">Transmembrane helix</keyword>
<comment type="subcellular location">
    <subcellularLocation>
        <location evidence="1">Cell membrane</location>
        <topology evidence="1">Multi-pass membrane protein</topology>
    </subcellularLocation>
</comment>
<evidence type="ECO:0008006" key="9">
    <source>
        <dbReference type="Google" id="ProtNLM"/>
    </source>
</evidence>
<feature type="transmembrane region" description="Helical" evidence="6">
    <location>
        <begin position="73"/>
        <end position="89"/>
    </location>
</feature>
<feature type="transmembrane region" description="Helical" evidence="6">
    <location>
        <begin position="12"/>
        <end position="30"/>
    </location>
</feature>
<dbReference type="HOGENOM" id="CLU_028880_2_2_5"/>
<dbReference type="KEGG" id="ssan:NX02_16075"/>
<feature type="transmembrane region" description="Helical" evidence="6">
    <location>
        <begin position="121"/>
        <end position="142"/>
    </location>
</feature>
<feature type="transmembrane region" description="Helical" evidence="6">
    <location>
        <begin position="42"/>
        <end position="61"/>
    </location>
</feature>
<dbReference type="eggNOG" id="COG1172">
    <property type="taxonomic scope" value="Bacteria"/>
</dbReference>
<evidence type="ECO:0000256" key="5">
    <source>
        <dbReference type="ARBA" id="ARBA00023136"/>
    </source>
</evidence>
<keyword evidence="3 6" id="KW-0812">Transmembrane</keyword>
<dbReference type="Pfam" id="PF02653">
    <property type="entry name" value="BPD_transp_2"/>
    <property type="match status" value="1"/>
</dbReference>
<dbReference type="PATRIC" id="fig|1123269.5.peg.3145"/>
<evidence type="ECO:0000256" key="3">
    <source>
        <dbReference type="ARBA" id="ARBA00022692"/>
    </source>
</evidence>
<keyword evidence="5 6" id="KW-0472">Membrane</keyword>
<gene>
    <name evidence="7" type="ORF">NX02_16075</name>
</gene>